<accession>A0A1H8BFX7</accession>
<dbReference type="InterPro" id="IPR002528">
    <property type="entry name" value="MATE_fam"/>
</dbReference>
<feature type="transmembrane region" description="Helical" evidence="10">
    <location>
        <begin position="245"/>
        <end position="271"/>
    </location>
</feature>
<dbReference type="EMBL" id="FOCG01000001">
    <property type="protein sequence ID" value="SEM81733.1"/>
    <property type="molecule type" value="Genomic_DNA"/>
</dbReference>
<evidence type="ECO:0000256" key="2">
    <source>
        <dbReference type="ARBA" id="ARBA00008417"/>
    </source>
</evidence>
<dbReference type="GO" id="GO:0015297">
    <property type="term" value="F:antiporter activity"/>
    <property type="evidence" value="ECO:0007669"/>
    <property type="project" value="InterPro"/>
</dbReference>
<dbReference type="CDD" id="cd13143">
    <property type="entry name" value="MATE_MepA_like"/>
    <property type="match status" value="1"/>
</dbReference>
<name>A0A1H8BFX7_9FIRM</name>
<dbReference type="PANTHER" id="PTHR43823">
    <property type="entry name" value="SPORULATION PROTEIN YKVU"/>
    <property type="match status" value="1"/>
</dbReference>
<dbReference type="PIRSF" id="PIRSF006603">
    <property type="entry name" value="DinF"/>
    <property type="match status" value="1"/>
</dbReference>
<sequence length="458" mass="49944">MKLNNKTDMSEKLAHAEILPLLLRLTIPVTVAQLVNAAYSIVDRMYIGRMPGVGTTALSGLGLTFPIIMMITAFSSLIGMGGAPLASIRLGAGDKKEAQLYLGNAFSMLLIIGAVLTVVCIIWKDPMLMAFGASEATLPYASDYLGVYLVGTVFVQLALGLNSFINAQGYAGMGMATVVIGAVLNVVLDPIFIYVFDMGIVGAAVATVISQFVSAIWVVGFLCSKKSKLNITLRDMRLDWNIVKSSCALGVSMFTFLINESIVVIALNRLLRQYGGTAGDLHIASMAILSSVGQIFFMPLKGIVQGAQPIISYNMGARNYPRIRQTIHYARICSITCAVVMWAAMVFLPKYIALAFTTDQELIRMTVVTMRLMYSTVFVLGMQMVNQNSFIAMGNTRYSFFFGILRKVLLLLPLAFILPIFTGVWGIYAAEAISNLISVVVTHIVFTKYLNRLKLEFA</sequence>
<keyword evidence="6 10" id="KW-0812">Transmembrane</keyword>
<feature type="transmembrane region" description="Helical" evidence="10">
    <location>
        <begin position="144"/>
        <end position="165"/>
    </location>
</feature>
<dbReference type="InterPro" id="IPR051327">
    <property type="entry name" value="MATE_MepA_subfamily"/>
</dbReference>
<evidence type="ECO:0000256" key="6">
    <source>
        <dbReference type="ARBA" id="ARBA00022692"/>
    </source>
</evidence>
<dbReference type="PANTHER" id="PTHR43823:SF3">
    <property type="entry name" value="MULTIDRUG EXPORT PROTEIN MEPA"/>
    <property type="match status" value="1"/>
</dbReference>
<evidence type="ECO:0000313" key="12">
    <source>
        <dbReference type="Proteomes" id="UP000199158"/>
    </source>
</evidence>
<dbReference type="GO" id="GO:0046677">
    <property type="term" value="P:response to antibiotic"/>
    <property type="evidence" value="ECO:0007669"/>
    <property type="project" value="UniProtKB-KW"/>
</dbReference>
<evidence type="ECO:0000256" key="9">
    <source>
        <dbReference type="ARBA" id="ARBA00023251"/>
    </source>
</evidence>
<dbReference type="AlphaFoldDB" id="A0A1H8BFX7"/>
<dbReference type="Proteomes" id="UP000199158">
    <property type="component" value="Unassembled WGS sequence"/>
</dbReference>
<evidence type="ECO:0000256" key="4">
    <source>
        <dbReference type="ARBA" id="ARBA00022448"/>
    </source>
</evidence>
<organism evidence="11 12">
    <name type="scientific">Hydrogenoanaerobacterium saccharovorans</name>
    <dbReference type="NCBI Taxonomy" id="474960"/>
    <lineage>
        <taxon>Bacteria</taxon>
        <taxon>Bacillati</taxon>
        <taxon>Bacillota</taxon>
        <taxon>Clostridia</taxon>
        <taxon>Eubacteriales</taxon>
        <taxon>Oscillospiraceae</taxon>
        <taxon>Hydrogenoanaerobacterium</taxon>
    </lineage>
</organism>
<evidence type="ECO:0000256" key="8">
    <source>
        <dbReference type="ARBA" id="ARBA00023136"/>
    </source>
</evidence>
<dbReference type="GO" id="GO:0005886">
    <property type="term" value="C:plasma membrane"/>
    <property type="evidence" value="ECO:0007669"/>
    <property type="project" value="UniProtKB-SubCell"/>
</dbReference>
<reference evidence="11 12" key="1">
    <citation type="submission" date="2016-10" db="EMBL/GenBank/DDBJ databases">
        <authorList>
            <person name="de Groot N.N."/>
        </authorList>
    </citation>
    <scope>NUCLEOTIDE SEQUENCE [LARGE SCALE GENOMIC DNA]</scope>
    <source>
        <strain evidence="11 12">CGMCC 1.5070</strain>
    </source>
</reference>
<evidence type="ECO:0000256" key="7">
    <source>
        <dbReference type="ARBA" id="ARBA00022989"/>
    </source>
</evidence>
<feature type="transmembrane region" description="Helical" evidence="10">
    <location>
        <begin position="62"/>
        <end position="88"/>
    </location>
</feature>
<feature type="transmembrane region" description="Helical" evidence="10">
    <location>
        <begin position="368"/>
        <end position="386"/>
    </location>
</feature>
<feature type="transmembrane region" description="Helical" evidence="10">
    <location>
        <begin position="21"/>
        <end position="42"/>
    </location>
</feature>
<keyword evidence="4" id="KW-0813">Transport</keyword>
<dbReference type="Pfam" id="PF01554">
    <property type="entry name" value="MatE"/>
    <property type="match status" value="2"/>
</dbReference>
<feature type="transmembrane region" description="Helical" evidence="10">
    <location>
        <begin position="100"/>
        <end position="124"/>
    </location>
</feature>
<feature type="transmembrane region" description="Helical" evidence="10">
    <location>
        <begin position="328"/>
        <end position="348"/>
    </location>
</feature>
<protein>
    <recommendedName>
        <fullName evidence="3">Multidrug export protein MepA</fullName>
    </recommendedName>
</protein>
<evidence type="ECO:0000313" key="11">
    <source>
        <dbReference type="EMBL" id="SEM81733.1"/>
    </source>
</evidence>
<evidence type="ECO:0000256" key="10">
    <source>
        <dbReference type="SAM" id="Phobius"/>
    </source>
</evidence>
<comment type="subcellular location">
    <subcellularLocation>
        <location evidence="1">Cell membrane</location>
        <topology evidence="1">Multi-pass membrane protein</topology>
    </subcellularLocation>
</comment>
<comment type="similarity">
    <text evidence="2">Belongs to the multi antimicrobial extrusion (MATE) (TC 2.A.66.1) family. MepA subfamily.</text>
</comment>
<evidence type="ECO:0000256" key="1">
    <source>
        <dbReference type="ARBA" id="ARBA00004651"/>
    </source>
</evidence>
<dbReference type="GO" id="GO:0042910">
    <property type="term" value="F:xenobiotic transmembrane transporter activity"/>
    <property type="evidence" value="ECO:0007669"/>
    <property type="project" value="InterPro"/>
</dbReference>
<keyword evidence="12" id="KW-1185">Reference proteome</keyword>
<feature type="transmembrane region" description="Helical" evidence="10">
    <location>
        <begin position="283"/>
        <end position="307"/>
    </location>
</feature>
<dbReference type="InterPro" id="IPR048279">
    <property type="entry name" value="MdtK-like"/>
</dbReference>
<dbReference type="NCBIfam" id="TIGR00797">
    <property type="entry name" value="matE"/>
    <property type="match status" value="1"/>
</dbReference>
<dbReference type="InterPro" id="IPR045070">
    <property type="entry name" value="MATE_MepA-like"/>
</dbReference>
<evidence type="ECO:0000256" key="5">
    <source>
        <dbReference type="ARBA" id="ARBA00022475"/>
    </source>
</evidence>
<keyword evidence="9" id="KW-0046">Antibiotic resistance</keyword>
<proteinExistence type="inferred from homology"/>
<dbReference type="STRING" id="474960.SAMN05216180_1880"/>
<gene>
    <name evidence="11" type="ORF">SAMN05216180_1880</name>
</gene>
<feature type="transmembrane region" description="Helical" evidence="10">
    <location>
        <begin position="172"/>
        <end position="194"/>
    </location>
</feature>
<dbReference type="RefSeq" id="WP_242943111.1">
    <property type="nucleotide sequence ID" value="NZ_FOCG01000001.1"/>
</dbReference>
<feature type="transmembrane region" description="Helical" evidence="10">
    <location>
        <begin position="427"/>
        <end position="446"/>
    </location>
</feature>
<keyword evidence="5" id="KW-1003">Cell membrane</keyword>
<feature type="transmembrane region" description="Helical" evidence="10">
    <location>
        <begin position="398"/>
        <end position="421"/>
    </location>
</feature>
<keyword evidence="7 10" id="KW-1133">Transmembrane helix</keyword>
<keyword evidence="8 10" id="KW-0472">Membrane</keyword>
<feature type="transmembrane region" description="Helical" evidence="10">
    <location>
        <begin position="200"/>
        <end position="224"/>
    </location>
</feature>
<evidence type="ECO:0000256" key="3">
    <source>
        <dbReference type="ARBA" id="ARBA00022106"/>
    </source>
</evidence>